<evidence type="ECO:0000313" key="3">
    <source>
        <dbReference type="Proteomes" id="UP001167871"/>
    </source>
</evidence>
<protein>
    <recommendedName>
        <fullName evidence="1">HU domain-containing protein</fullName>
    </recommendedName>
</protein>
<evidence type="ECO:0000313" key="2">
    <source>
        <dbReference type="EMBL" id="MDN0049925.1"/>
    </source>
</evidence>
<feature type="domain" description="HU" evidence="1">
    <location>
        <begin position="6"/>
        <end position="66"/>
    </location>
</feature>
<organism evidence="2 3">
    <name type="scientific">Bacteroides gallinaceum</name>
    <dbReference type="NCBI Taxonomy" id="1462571"/>
    <lineage>
        <taxon>Bacteria</taxon>
        <taxon>Pseudomonadati</taxon>
        <taxon>Bacteroidota</taxon>
        <taxon>Bacteroidia</taxon>
        <taxon>Bacteroidales</taxon>
        <taxon>Bacteroidaceae</taxon>
        <taxon>Bacteroides</taxon>
    </lineage>
</organism>
<keyword evidence="3" id="KW-1185">Reference proteome</keyword>
<dbReference type="InterPro" id="IPR041607">
    <property type="entry name" value="HU-HIG"/>
</dbReference>
<dbReference type="Pfam" id="PF18291">
    <property type="entry name" value="HU-HIG"/>
    <property type="match status" value="1"/>
</dbReference>
<proteinExistence type="predicted"/>
<dbReference type="Proteomes" id="UP001167871">
    <property type="component" value="Unassembled WGS sequence"/>
</dbReference>
<dbReference type="RefSeq" id="WP_301640205.1">
    <property type="nucleotide sequence ID" value="NZ_JAUEII010000024.1"/>
</dbReference>
<comment type="caution">
    <text evidence="2">The sequence shown here is derived from an EMBL/GenBank/DDBJ whole genome shotgun (WGS) entry which is preliminary data.</text>
</comment>
<reference evidence="2" key="2">
    <citation type="submission" date="2024-05" db="EMBL/GenBank/DDBJ databases">
        <title>Identification and characterization of horizontal gene transfer across gut microbiota members of farm animals based on homology search.</title>
        <authorList>
            <person name="Schwarzerova J."/>
            <person name="Nykrynova M."/>
            <person name="Jureckova K."/>
            <person name="Cejkova D."/>
            <person name="Rychlik I."/>
        </authorList>
    </citation>
    <scope>NUCLEOTIDE SEQUENCE</scope>
    <source>
        <strain evidence="2">84_SSukc20</strain>
    </source>
</reference>
<sequence length="75" mass="8390">MYHIIMDALYDFLPVPSANAEDTTPRLYPKIVSKGTITFEKLTEQITNHSGLTKGTILAVMDETDYSFISYNNSG</sequence>
<evidence type="ECO:0000259" key="1">
    <source>
        <dbReference type="Pfam" id="PF18291"/>
    </source>
</evidence>
<dbReference type="EMBL" id="JAUEII010000024">
    <property type="protein sequence ID" value="MDN0049925.1"/>
    <property type="molecule type" value="Genomic_DNA"/>
</dbReference>
<name>A0ABT7X771_9BACE</name>
<reference evidence="2" key="1">
    <citation type="submission" date="2023-06" db="EMBL/GenBank/DDBJ databases">
        <authorList>
            <person name="Zeman M."/>
            <person name="Kubasova T."/>
            <person name="Jahodarova E."/>
            <person name="Nykrynova M."/>
            <person name="Rychlik I."/>
        </authorList>
    </citation>
    <scope>NUCLEOTIDE SEQUENCE</scope>
    <source>
        <strain evidence="2">84_SSukc20</strain>
    </source>
</reference>
<gene>
    <name evidence="2" type="ORF">QVO10_11110</name>
</gene>
<accession>A0ABT7X771</accession>